<sequence>MKNWVALLSIIAKFIFYRPGWQLDFILLVINTFSSISNAQNKQWDKTIGGTGNDYLSKMVNTPDGGYILGGTSDSGFGGEKSQPSKGGSDFWIVKIDADSTKVWDCSYGAGSYAGWRLLARR</sequence>
<evidence type="ECO:0000313" key="1">
    <source>
        <dbReference type="EMBL" id="CAA9271626.1"/>
    </source>
</evidence>
<gene>
    <name evidence="1" type="ORF">AVDCRST_MAG95-2786</name>
</gene>
<organism evidence="1">
    <name type="scientific">uncultured Adhaeribacter sp</name>
    <dbReference type="NCBI Taxonomy" id="448109"/>
    <lineage>
        <taxon>Bacteria</taxon>
        <taxon>Pseudomonadati</taxon>
        <taxon>Bacteroidota</taxon>
        <taxon>Cytophagia</taxon>
        <taxon>Cytophagales</taxon>
        <taxon>Hymenobacteraceae</taxon>
        <taxon>Adhaeribacter</taxon>
        <taxon>environmental samples</taxon>
    </lineage>
</organism>
<accession>A0A6J4JAR6</accession>
<dbReference type="AlphaFoldDB" id="A0A6J4JAR6"/>
<reference evidence="1" key="1">
    <citation type="submission" date="2020-02" db="EMBL/GenBank/DDBJ databases">
        <authorList>
            <person name="Meier V. D."/>
        </authorList>
    </citation>
    <scope>NUCLEOTIDE SEQUENCE</scope>
    <source>
        <strain evidence="1">AVDCRST_MAG95</strain>
    </source>
</reference>
<protein>
    <submittedName>
        <fullName evidence="1">Uncharacterized protein</fullName>
    </submittedName>
</protein>
<dbReference type="EMBL" id="CADCTJ010000873">
    <property type="protein sequence ID" value="CAA9271626.1"/>
    <property type="molecule type" value="Genomic_DNA"/>
</dbReference>
<proteinExistence type="predicted"/>
<name>A0A6J4JAR6_9BACT</name>